<feature type="domain" description="HTH lysR-type" evidence="5">
    <location>
        <begin position="2"/>
        <end position="59"/>
    </location>
</feature>
<dbReference type="EMBL" id="JACJIA010000020">
    <property type="protein sequence ID" value="MBA8957114.1"/>
    <property type="molecule type" value="Genomic_DNA"/>
</dbReference>
<dbReference type="RefSeq" id="WP_182848966.1">
    <property type="nucleotide sequence ID" value="NZ_BAAALP010000019.1"/>
</dbReference>
<dbReference type="Pfam" id="PF00126">
    <property type="entry name" value="HTH_1"/>
    <property type="match status" value="1"/>
</dbReference>
<dbReference type="GO" id="GO:0032993">
    <property type="term" value="C:protein-DNA complex"/>
    <property type="evidence" value="ECO:0007669"/>
    <property type="project" value="TreeGrafter"/>
</dbReference>
<comment type="similarity">
    <text evidence="1">Belongs to the LysR transcriptional regulatory family.</text>
</comment>
<dbReference type="AlphaFoldDB" id="A0A7W3LZK0"/>
<dbReference type="InterPro" id="IPR036390">
    <property type="entry name" value="WH_DNA-bd_sf"/>
</dbReference>
<reference evidence="6 7" key="1">
    <citation type="submission" date="2020-08" db="EMBL/GenBank/DDBJ databases">
        <title>Genomic Encyclopedia of Type Strains, Phase IV (KMG-IV): sequencing the most valuable type-strain genomes for metagenomic binning, comparative biology and taxonomic classification.</title>
        <authorList>
            <person name="Goeker M."/>
        </authorList>
    </citation>
    <scope>NUCLEOTIDE SEQUENCE [LARGE SCALE GENOMIC DNA]</scope>
    <source>
        <strain evidence="6 7">DSM 44197</strain>
    </source>
</reference>
<keyword evidence="2" id="KW-0805">Transcription regulation</keyword>
<dbReference type="PANTHER" id="PTHR30346">
    <property type="entry name" value="TRANSCRIPTIONAL DUAL REGULATOR HCAR-RELATED"/>
    <property type="match status" value="1"/>
</dbReference>
<dbReference type="PANTHER" id="PTHR30346:SF29">
    <property type="entry name" value="LYSR SUBSTRATE-BINDING"/>
    <property type="match status" value="1"/>
</dbReference>
<dbReference type="SUPFAM" id="SSF46785">
    <property type="entry name" value="Winged helix' DNA-binding domain"/>
    <property type="match status" value="1"/>
</dbReference>
<keyword evidence="7" id="KW-1185">Reference proteome</keyword>
<dbReference type="Gene3D" id="1.10.10.10">
    <property type="entry name" value="Winged helix-like DNA-binding domain superfamily/Winged helix DNA-binding domain"/>
    <property type="match status" value="1"/>
</dbReference>
<evidence type="ECO:0000256" key="2">
    <source>
        <dbReference type="ARBA" id="ARBA00023015"/>
    </source>
</evidence>
<proteinExistence type="inferred from homology"/>
<dbReference type="InterPro" id="IPR000847">
    <property type="entry name" value="LysR_HTH_N"/>
</dbReference>
<accession>A0A7W3LZK0</accession>
<organism evidence="6 7">
    <name type="scientific">Actinomadura namibiensis</name>
    <dbReference type="NCBI Taxonomy" id="182080"/>
    <lineage>
        <taxon>Bacteria</taxon>
        <taxon>Bacillati</taxon>
        <taxon>Actinomycetota</taxon>
        <taxon>Actinomycetes</taxon>
        <taxon>Streptosporangiales</taxon>
        <taxon>Thermomonosporaceae</taxon>
        <taxon>Actinomadura</taxon>
    </lineage>
</organism>
<keyword evidence="3 6" id="KW-0238">DNA-binding</keyword>
<name>A0A7W3LZK0_ACTNM</name>
<dbReference type="GO" id="GO:0003677">
    <property type="term" value="F:DNA binding"/>
    <property type="evidence" value="ECO:0007669"/>
    <property type="project" value="UniProtKB-KW"/>
</dbReference>
<dbReference type="GO" id="GO:0003700">
    <property type="term" value="F:DNA-binding transcription factor activity"/>
    <property type="evidence" value="ECO:0007669"/>
    <property type="project" value="InterPro"/>
</dbReference>
<comment type="caution">
    <text evidence="6">The sequence shown here is derived from an EMBL/GenBank/DDBJ whole genome shotgun (WGS) entry which is preliminary data.</text>
</comment>
<dbReference type="PROSITE" id="PS50931">
    <property type="entry name" value="HTH_LYSR"/>
    <property type="match status" value="1"/>
</dbReference>
<dbReference type="InterPro" id="IPR036388">
    <property type="entry name" value="WH-like_DNA-bd_sf"/>
</dbReference>
<gene>
    <name evidence="6" type="ORF">HNR61_008805</name>
</gene>
<dbReference type="Proteomes" id="UP000572680">
    <property type="component" value="Unassembled WGS sequence"/>
</dbReference>
<sequence>MLDVHRLMVLRSVVETGSIKAAAVHLGYTPSAVSQHVAALQRETGTALLERHGRGIRPTAAGRLLAEHARRVQADLAAAETALNDLRRGVSERLVVRYFSSAGAALVPPVVARFRERFPGVRVELRVGKGLAMAADPDGAADAEIVLAADLAGMPPGLRAVPLLEDPFVAVLPPDHPLAGNATVELGALRGEPWVDNEWPPGNCREAMLRGCGAAGFTPDFVVEAHDYAAAVAFVAAGLGVTLVPGLALRAISTEGVVCRPVERPTPTRQVYVVVKDQPPRPELAAFLELLREMA</sequence>
<protein>
    <submittedName>
        <fullName evidence="6">DNA-binding transcriptional LysR family regulator</fullName>
    </submittedName>
</protein>
<dbReference type="Gene3D" id="3.40.190.10">
    <property type="entry name" value="Periplasmic binding protein-like II"/>
    <property type="match status" value="2"/>
</dbReference>
<dbReference type="SUPFAM" id="SSF53850">
    <property type="entry name" value="Periplasmic binding protein-like II"/>
    <property type="match status" value="1"/>
</dbReference>
<evidence type="ECO:0000259" key="5">
    <source>
        <dbReference type="PROSITE" id="PS50931"/>
    </source>
</evidence>
<evidence type="ECO:0000256" key="4">
    <source>
        <dbReference type="ARBA" id="ARBA00023163"/>
    </source>
</evidence>
<evidence type="ECO:0000256" key="1">
    <source>
        <dbReference type="ARBA" id="ARBA00009437"/>
    </source>
</evidence>
<keyword evidence="4" id="KW-0804">Transcription</keyword>
<evidence type="ECO:0000313" key="6">
    <source>
        <dbReference type="EMBL" id="MBA8957114.1"/>
    </source>
</evidence>
<evidence type="ECO:0000256" key="3">
    <source>
        <dbReference type="ARBA" id="ARBA00023125"/>
    </source>
</evidence>
<dbReference type="InterPro" id="IPR005119">
    <property type="entry name" value="LysR_subst-bd"/>
</dbReference>
<dbReference type="Pfam" id="PF03466">
    <property type="entry name" value="LysR_substrate"/>
    <property type="match status" value="1"/>
</dbReference>
<evidence type="ECO:0000313" key="7">
    <source>
        <dbReference type="Proteomes" id="UP000572680"/>
    </source>
</evidence>